<feature type="compositionally biased region" description="Low complexity" evidence="1">
    <location>
        <begin position="189"/>
        <end position="201"/>
    </location>
</feature>
<gene>
    <name evidence="3" type="ORF">GCM10022252_30900</name>
</gene>
<reference evidence="4" key="1">
    <citation type="journal article" date="2019" name="Int. J. Syst. Evol. Microbiol.">
        <title>The Global Catalogue of Microorganisms (GCM) 10K type strain sequencing project: providing services to taxonomists for standard genome sequencing and annotation.</title>
        <authorList>
            <consortium name="The Broad Institute Genomics Platform"/>
            <consortium name="The Broad Institute Genome Sequencing Center for Infectious Disease"/>
            <person name="Wu L."/>
            <person name="Ma J."/>
        </authorList>
    </citation>
    <scope>NUCLEOTIDE SEQUENCE [LARGE SCALE GENOMIC DNA]</scope>
    <source>
        <strain evidence="4">JCM 17388</strain>
    </source>
</reference>
<protein>
    <recommendedName>
        <fullName evidence="2">Asparagine synthetase domain-containing protein</fullName>
    </recommendedName>
</protein>
<dbReference type="EMBL" id="BAABAQ010000004">
    <property type="protein sequence ID" value="GAA4191283.1"/>
    <property type="molecule type" value="Genomic_DNA"/>
</dbReference>
<comment type="caution">
    <text evidence="3">The sequence shown here is derived from an EMBL/GenBank/DDBJ whole genome shotgun (WGS) entry which is preliminary data.</text>
</comment>
<name>A0ABP8AV52_9ACTN</name>
<dbReference type="Proteomes" id="UP001501251">
    <property type="component" value="Unassembled WGS sequence"/>
</dbReference>
<proteinExistence type="predicted"/>
<evidence type="ECO:0000313" key="3">
    <source>
        <dbReference type="EMBL" id="GAA4191283.1"/>
    </source>
</evidence>
<feature type="domain" description="Asparagine synthetase" evidence="2">
    <location>
        <begin position="223"/>
        <end position="459"/>
    </location>
</feature>
<dbReference type="InterPro" id="IPR029055">
    <property type="entry name" value="Ntn_hydrolases_N"/>
</dbReference>
<sequence length="594" mass="64865">MRVYLGLAAKHQGAGIPEAMLHTVRGAIDSAFPVPPEVIRSREWHRPGIAVFAWTNEPDDSRRPPLLETGHDRVTGVNGYLAAPDDVNRLAAMPSLDTEAVGGCFSAFRATEDELSAATAIHRVCPVYYAETPDVHVIGSRALLVHLAGGGDRVEWDVLALQSMIRQGYFLSDETPYRGVSALPPSSSVTVRGGHRTVTTTPLPSAVPAPTSRRGKKELVGELASALLATVEPLRAAGEPVNLALTGGRDSRLIAATLHAAGIPLRATTNGLDTHPDVIIAGRIARALRVEHTVIPPARAKEAEKKDAIVVEHPLARAYETLRACEGMTSAYESIVGYLPYSAKPTMSGQSGEILRAGGLLLLQTDLTEKALRRRVDVTFLRDPALFTEEANEHARELAGPWRERAPLEALDHMYISYKVGRWHASARAGSLRRGDQIWPFLDNRVVRAALGLDQTWRLSEEVIYELLGVLAPSLRDIPVEGKPWRFTAGRRYYPWQRRPQAPLTAPKTGGGGWNWRTSPGVELTGLMRDHVLGRLDLLAPIVRPDEVRKLFAEPVLKKPNQAWHLYTVATMLGGEYPGKEPEGLPGVHIPIPS</sequence>
<dbReference type="SUPFAM" id="SSF56235">
    <property type="entry name" value="N-terminal nucleophile aminohydrolases (Ntn hydrolases)"/>
    <property type="match status" value="1"/>
</dbReference>
<organism evidence="3 4">
    <name type="scientific">Streptosporangium oxazolinicum</name>
    <dbReference type="NCBI Taxonomy" id="909287"/>
    <lineage>
        <taxon>Bacteria</taxon>
        <taxon>Bacillati</taxon>
        <taxon>Actinomycetota</taxon>
        <taxon>Actinomycetes</taxon>
        <taxon>Streptosporangiales</taxon>
        <taxon>Streptosporangiaceae</taxon>
        <taxon>Streptosporangium</taxon>
    </lineage>
</organism>
<evidence type="ECO:0000256" key="1">
    <source>
        <dbReference type="SAM" id="MobiDB-lite"/>
    </source>
</evidence>
<dbReference type="RefSeq" id="WP_344918536.1">
    <property type="nucleotide sequence ID" value="NZ_BAABAQ010000004.1"/>
</dbReference>
<accession>A0ABP8AV52</accession>
<dbReference type="InterPro" id="IPR001962">
    <property type="entry name" value="Asn_synthase"/>
</dbReference>
<dbReference type="Pfam" id="PF00733">
    <property type="entry name" value="Asn_synthase"/>
    <property type="match status" value="1"/>
</dbReference>
<evidence type="ECO:0000259" key="2">
    <source>
        <dbReference type="Pfam" id="PF00733"/>
    </source>
</evidence>
<dbReference type="InterPro" id="IPR014729">
    <property type="entry name" value="Rossmann-like_a/b/a_fold"/>
</dbReference>
<feature type="region of interest" description="Disordered" evidence="1">
    <location>
        <begin position="188"/>
        <end position="212"/>
    </location>
</feature>
<dbReference type="Gene3D" id="3.40.50.620">
    <property type="entry name" value="HUPs"/>
    <property type="match status" value="1"/>
</dbReference>
<dbReference type="SUPFAM" id="SSF52402">
    <property type="entry name" value="Adenine nucleotide alpha hydrolases-like"/>
    <property type="match status" value="1"/>
</dbReference>
<keyword evidence="4" id="KW-1185">Reference proteome</keyword>
<evidence type="ECO:0000313" key="4">
    <source>
        <dbReference type="Proteomes" id="UP001501251"/>
    </source>
</evidence>